<keyword evidence="1" id="KW-0472">Membrane</keyword>
<evidence type="ECO:0000313" key="3">
    <source>
        <dbReference type="Proteomes" id="UP000236345"/>
    </source>
</evidence>
<dbReference type="Proteomes" id="UP000236345">
    <property type="component" value="Unassembled WGS sequence"/>
</dbReference>
<evidence type="ECO:0000313" key="2">
    <source>
        <dbReference type="EMBL" id="PNS12733.1"/>
    </source>
</evidence>
<accession>A0A2K1QCH6</accession>
<organism evidence="2 3">
    <name type="scientific">Mixta theicola</name>
    <dbReference type="NCBI Taxonomy" id="1458355"/>
    <lineage>
        <taxon>Bacteria</taxon>
        <taxon>Pseudomonadati</taxon>
        <taxon>Pseudomonadota</taxon>
        <taxon>Gammaproteobacteria</taxon>
        <taxon>Enterobacterales</taxon>
        <taxon>Erwiniaceae</taxon>
        <taxon>Mixta</taxon>
    </lineage>
</organism>
<sequence length="88" mass="10204">MATLVHRLAKVAFFLLLLVVIGRSMGLPYNWLNHDFVLKVGILIYGPGEIGAEAIDDTYFYIHFIIVMIITIFIYFITMKLIRKIRTK</sequence>
<feature type="transmembrane region" description="Helical" evidence="1">
    <location>
        <begin position="59"/>
        <end position="78"/>
    </location>
</feature>
<dbReference type="EMBL" id="NWUO01000003">
    <property type="protein sequence ID" value="PNS12733.1"/>
    <property type="molecule type" value="Genomic_DNA"/>
</dbReference>
<protein>
    <submittedName>
        <fullName evidence="2">Uncharacterized protein</fullName>
    </submittedName>
</protein>
<gene>
    <name evidence="2" type="ORF">COO59_06395</name>
</gene>
<proteinExistence type="predicted"/>
<keyword evidence="3" id="KW-1185">Reference proteome</keyword>
<dbReference type="AlphaFoldDB" id="A0A2K1QCH6"/>
<reference evidence="3" key="1">
    <citation type="submission" date="2017-09" db="EMBL/GenBank/DDBJ databases">
        <authorList>
            <person name="Palmer M."/>
            <person name="Steenkamp E.T."/>
            <person name="Coetzee M.P."/>
            <person name="Avontuur J.R."/>
            <person name="Van Zyl E."/>
            <person name="Chan W.-Y."/>
            <person name="Blom J."/>
            <person name="Venter S.N."/>
        </authorList>
    </citation>
    <scope>NUCLEOTIDE SEQUENCE [LARGE SCALE GENOMIC DNA]</scope>
    <source>
        <strain evidence="3">QC88-366</strain>
    </source>
</reference>
<comment type="caution">
    <text evidence="2">The sequence shown here is derived from an EMBL/GenBank/DDBJ whole genome shotgun (WGS) entry which is preliminary data.</text>
</comment>
<keyword evidence="1" id="KW-1133">Transmembrane helix</keyword>
<name>A0A2K1QCH6_9GAMM</name>
<evidence type="ECO:0000256" key="1">
    <source>
        <dbReference type="SAM" id="Phobius"/>
    </source>
</evidence>
<keyword evidence="1" id="KW-0812">Transmembrane</keyword>
<dbReference type="OrthoDB" id="6613818at2"/>